<evidence type="ECO:0000313" key="3">
    <source>
        <dbReference type="Proteomes" id="UP000054985"/>
    </source>
</evidence>
<evidence type="ECO:0000313" key="1">
    <source>
        <dbReference type="EMBL" id="KTD37564.1"/>
    </source>
</evidence>
<organism evidence="2 4">
    <name type="scientific">Legionella moravica</name>
    <dbReference type="NCBI Taxonomy" id="39962"/>
    <lineage>
        <taxon>Bacteria</taxon>
        <taxon>Pseudomonadati</taxon>
        <taxon>Pseudomonadota</taxon>
        <taxon>Gammaproteobacteria</taxon>
        <taxon>Legionellales</taxon>
        <taxon>Legionellaceae</taxon>
        <taxon>Legionella</taxon>
    </lineage>
</organism>
<dbReference type="Proteomes" id="UP000054985">
    <property type="component" value="Unassembled WGS sequence"/>
</dbReference>
<proteinExistence type="predicted"/>
<evidence type="ECO:0000313" key="4">
    <source>
        <dbReference type="Proteomes" id="UP000254040"/>
    </source>
</evidence>
<dbReference type="Proteomes" id="UP000254040">
    <property type="component" value="Unassembled WGS sequence"/>
</dbReference>
<keyword evidence="3" id="KW-1185">Reference proteome</keyword>
<accession>A0A378JUF1</accession>
<sequence length="105" mass="12213">MLQSRKYWLFFTMWTEKNKKIQKETTQLALKDQINYNLIIITTRGCTMKWILLIGVALLSTGCVYTSTEVVEYRQVTVAPVVETVMFDYDQPGPIDVTTTTIDFY</sequence>
<evidence type="ECO:0000313" key="2">
    <source>
        <dbReference type="EMBL" id="STX61627.1"/>
    </source>
</evidence>
<dbReference type="AlphaFoldDB" id="A0A378JUF1"/>
<dbReference type="EMBL" id="LNYN01000012">
    <property type="protein sequence ID" value="KTD37564.1"/>
    <property type="molecule type" value="Genomic_DNA"/>
</dbReference>
<gene>
    <name evidence="1" type="ORF">Lmor_0427</name>
    <name evidence="2" type="ORF">NCTC12239_00543</name>
</gene>
<name>A0A378JUF1_9GAMM</name>
<dbReference type="EMBL" id="UGOG01000001">
    <property type="protein sequence ID" value="STX61627.1"/>
    <property type="molecule type" value="Genomic_DNA"/>
</dbReference>
<reference evidence="2 4" key="2">
    <citation type="submission" date="2018-06" db="EMBL/GenBank/DDBJ databases">
        <authorList>
            <consortium name="Pathogen Informatics"/>
            <person name="Doyle S."/>
        </authorList>
    </citation>
    <scope>NUCLEOTIDE SEQUENCE [LARGE SCALE GENOMIC DNA]</scope>
    <source>
        <strain evidence="2 4">NCTC12239</strain>
    </source>
</reference>
<protein>
    <submittedName>
        <fullName evidence="2">Uncharacterized protein</fullName>
    </submittedName>
</protein>
<reference evidence="1 3" key="1">
    <citation type="submission" date="2015-11" db="EMBL/GenBank/DDBJ databases">
        <title>Genomic analysis of 38 Legionella species identifies large and diverse effector repertoires.</title>
        <authorList>
            <person name="Burstein D."/>
            <person name="Amaro F."/>
            <person name="Zusman T."/>
            <person name="Lifshitz Z."/>
            <person name="Cohen O."/>
            <person name="Gilbert J.A."/>
            <person name="Pupko T."/>
            <person name="Shuman H.A."/>
            <person name="Segal G."/>
        </authorList>
    </citation>
    <scope>NUCLEOTIDE SEQUENCE [LARGE SCALE GENOMIC DNA]</scope>
    <source>
        <strain evidence="1 3">ATCC 43877</strain>
    </source>
</reference>
<dbReference type="STRING" id="39962.Lmor_0427"/>